<evidence type="ECO:0000256" key="6">
    <source>
        <dbReference type="SAM" id="MobiDB-lite"/>
    </source>
</evidence>
<dbReference type="Gene3D" id="1.20.1250.20">
    <property type="entry name" value="MFS general substrate transporter like domains"/>
    <property type="match status" value="1"/>
</dbReference>
<feature type="transmembrane region" description="Helical" evidence="7">
    <location>
        <begin position="289"/>
        <end position="311"/>
    </location>
</feature>
<evidence type="ECO:0000256" key="5">
    <source>
        <dbReference type="ARBA" id="ARBA00023136"/>
    </source>
</evidence>
<gene>
    <name evidence="9" type="ORF">NF557_11575</name>
</gene>
<dbReference type="CDD" id="cd06173">
    <property type="entry name" value="MFS_MefA_like"/>
    <property type="match status" value="1"/>
</dbReference>
<sequence length="447" mass="45237">MPSHHPVQPDPVQPDPAQPHPDQPDPDRLDPGPPARRGLPLLISNALDAAGRQAADLATDVLAVVVLGASAAQMGVLNALGTLAFLVLGIPVGVIVDRSPTVRLLLGSGVVRTLLLTSVVLAWSLDVLTMMHLYAVALLAGTAALVAETTQTAIVPRVVGTAGVSRLVSRLQSAESVITLVVPVLAGGLVALSGAGVTLAVGATLTLLAALVVLRLPVQSVESTGSAEGEPGARAALARFFHEAHLGWATLRSRPALWRLSLGTMSVNLGLAVYSAIEVVLVLRELDLGAATLGLIMSAGGVGGLLGSLVAVPLADRLGVPRVLRGSLLLLAPTAALTLVALLDRDRATAWLLAGTFLWGVVIVAYNVVNAGLTAELTPTELLGRVGATRRTLTMGIVPVGGVAGGLLADSAGMVTTVAAWIVLNSVGAAIALTAPLDAAKGTPPEG</sequence>
<dbReference type="Proteomes" id="UP001056535">
    <property type="component" value="Chromosome"/>
</dbReference>
<protein>
    <submittedName>
        <fullName evidence="9">MFS transporter</fullName>
    </submittedName>
</protein>
<evidence type="ECO:0000256" key="1">
    <source>
        <dbReference type="ARBA" id="ARBA00004651"/>
    </source>
</evidence>
<feature type="transmembrane region" description="Helical" evidence="7">
    <location>
        <begin position="349"/>
        <end position="369"/>
    </location>
</feature>
<feature type="transmembrane region" description="Helical" evidence="7">
    <location>
        <begin position="76"/>
        <end position="97"/>
    </location>
</feature>
<dbReference type="EMBL" id="CP099490">
    <property type="protein sequence ID" value="USQ75261.1"/>
    <property type="molecule type" value="Genomic_DNA"/>
</dbReference>
<feature type="domain" description="Major facilitator superfamily (MFS) profile" evidence="8">
    <location>
        <begin position="256"/>
        <end position="447"/>
    </location>
</feature>
<feature type="transmembrane region" description="Helical" evidence="7">
    <location>
        <begin position="323"/>
        <end position="343"/>
    </location>
</feature>
<dbReference type="InterPro" id="IPR011701">
    <property type="entry name" value="MFS"/>
</dbReference>
<evidence type="ECO:0000313" key="10">
    <source>
        <dbReference type="Proteomes" id="UP001056535"/>
    </source>
</evidence>
<keyword evidence="10" id="KW-1185">Reference proteome</keyword>
<dbReference type="PANTHER" id="PTHR23513:SF6">
    <property type="entry name" value="MAJOR FACILITATOR SUPERFAMILY ASSOCIATED DOMAIN-CONTAINING PROTEIN"/>
    <property type="match status" value="1"/>
</dbReference>
<feature type="transmembrane region" description="Helical" evidence="7">
    <location>
        <begin position="131"/>
        <end position="155"/>
    </location>
</feature>
<evidence type="ECO:0000256" key="3">
    <source>
        <dbReference type="ARBA" id="ARBA00022692"/>
    </source>
</evidence>
<dbReference type="Pfam" id="PF07690">
    <property type="entry name" value="MFS_1"/>
    <property type="match status" value="1"/>
</dbReference>
<evidence type="ECO:0000256" key="7">
    <source>
        <dbReference type="SAM" id="Phobius"/>
    </source>
</evidence>
<evidence type="ECO:0000259" key="8">
    <source>
        <dbReference type="PROSITE" id="PS50850"/>
    </source>
</evidence>
<keyword evidence="5 7" id="KW-0472">Membrane</keyword>
<dbReference type="InterPro" id="IPR036259">
    <property type="entry name" value="MFS_trans_sf"/>
</dbReference>
<feature type="compositionally biased region" description="Pro residues" evidence="6">
    <location>
        <begin position="8"/>
        <end position="21"/>
    </location>
</feature>
<proteinExistence type="predicted"/>
<dbReference type="PROSITE" id="PS50850">
    <property type="entry name" value="MFS"/>
    <property type="match status" value="1"/>
</dbReference>
<evidence type="ECO:0000256" key="4">
    <source>
        <dbReference type="ARBA" id="ARBA00022989"/>
    </source>
</evidence>
<accession>A0ABY4YFE8</accession>
<dbReference type="RefSeq" id="WP_252619519.1">
    <property type="nucleotide sequence ID" value="NZ_CP099490.1"/>
</dbReference>
<name>A0ABY4YFE8_9MICO</name>
<keyword evidence="4 7" id="KW-1133">Transmembrane helix</keyword>
<dbReference type="PANTHER" id="PTHR23513">
    <property type="entry name" value="INTEGRAL MEMBRANE EFFLUX PROTEIN-RELATED"/>
    <property type="match status" value="1"/>
</dbReference>
<dbReference type="SUPFAM" id="SSF103473">
    <property type="entry name" value="MFS general substrate transporter"/>
    <property type="match status" value="1"/>
</dbReference>
<feature type="transmembrane region" description="Helical" evidence="7">
    <location>
        <begin position="104"/>
        <end position="125"/>
    </location>
</feature>
<reference evidence="9" key="1">
    <citation type="submission" date="2022-06" db="EMBL/GenBank/DDBJ databases">
        <title>Ornithinimicrobium JY.X270.</title>
        <authorList>
            <person name="Huang Y."/>
        </authorList>
    </citation>
    <scope>NUCLEOTIDE SEQUENCE</scope>
    <source>
        <strain evidence="9">JY.X270</strain>
    </source>
</reference>
<evidence type="ECO:0000313" key="9">
    <source>
        <dbReference type="EMBL" id="USQ75261.1"/>
    </source>
</evidence>
<organism evidence="9 10">
    <name type="scientific">Ornithinimicrobium cryptoxanthini</name>
    <dbReference type="NCBI Taxonomy" id="2934161"/>
    <lineage>
        <taxon>Bacteria</taxon>
        <taxon>Bacillati</taxon>
        <taxon>Actinomycetota</taxon>
        <taxon>Actinomycetes</taxon>
        <taxon>Micrococcales</taxon>
        <taxon>Ornithinimicrobiaceae</taxon>
        <taxon>Ornithinimicrobium</taxon>
    </lineage>
</organism>
<keyword evidence="2" id="KW-1003">Cell membrane</keyword>
<dbReference type="InterPro" id="IPR020846">
    <property type="entry name" value="MFS_dom"/>
</dbReference>
<feature type="transmembrane region" description="Helical" evidence="7">
    <location>
        <begin position="256"/>
        <end position="277"/>
    </location>
</feature>
<feature type="transmembrane region" description="Helical" evidence="7">
    <location>
        <begin position="176"/>
        <end position="193"/>
    </location>
</feature>
<feature type="region of interest" description="Disordered" evidence="6">
    <location>
        <begin position="1"/>
        <end position="35"/>
    </location>
</feature>
<keyword evidence="3 7" id="KW-0812">Transmembrane</keyword>
<comment type="subcellular location">
    <subcellularLocation>
        <location evidence="1">Cell membrane</location>
        <topology evidence="1">Multi-pass membrane protein</topology>
    </subcellularLocation>
</comment>
<evidence type="ECO:0000256" key="2">
    <source>
        <dbReference type="ARBA" id="ARBA00022475"/>
    </source>
</evidence>